<proteinExistence type="predicted"/>
<evidence type="ECO:0008006" key="3">
    <source>
        <dbReference type="Google" id="ProtNLM"/>
    </source>
</evidence>
<reference evidence="1 2" key="1">
    <citation type="submission" date="2017-11" db="EMBL/GenBank/DDBJ databases">
        <title>Draft genome sequence of Mitsuaria sp. HWN-4.</title>
        <authorList>
            <person name="Gundlapally S.R."/>
        </authorList>
    </citation>
    <scope>NUCLEOTIDE SEQUENCE [LARGE SCALE GENOMIC DNA]</scope>
    <source>
        <strain evidence="1 2">HWN-4</strain>
    </source>
</reference>
<evidence type="ECO:0000313" key="1">
    <source>
        <dbReference type="EMBL" id="PIM52825.1"/>
    </source>
</evidence>
<organism evidence="1 2">
    <name type="scientific">Roseateles chitinivorans</name>
    <dbReference type="NCBI Taxonomy" id="2917965"/>
    <lineage>
        <taxon>Bacteria</taxon>
        <taxon>Pseudomonadati</taxon>
        <taxon>Pseudomonadota</taxon>
        <taxon>Betaproteobacteria</taxon>
        <taxon>Burkholderiales</taxon>
        <taxon>Sphaerotilaceae</taxon>
        <taxon>Roseateles</taxon>
    </lineage>
</organism>
<dbReference type="OrthoDB" id="9155821at2"/>
<protein>
    <recommendedName>
        <fullName evidence="3">HPr-rel-A system PqqD family peptide chaperone</fullName>
    </recommendedName>
</protein>
<accession>A0A2G9C8Y2</accession>
<dbReference type="NCBIfam" id="TIGR04353">
    <property type="entry name" value="PqqD_rel_X"/>
    <property type="match status" value="1"/>
</dbReference>
<comment type="caution">
    <text evidence="1">The sequence shown here is derived from an EMBL/GenBank/DDBJ whole genome shotgun (WGS) entry which is preliminary data.</text>
</comment>
<sequence length="105" mass="11537">MAGAAWRCRPSLTDVLLAWEGEQHAVYFDPDTGDTHLIAALGAQLAEWLAAGPLDRDQLLQRLARDVDWDEPPAPEALAELLDLHLRRLAEIHLLAEGPVEEPAA</sequence>
<gene>
    <name evidence="1" type="ORF">CS062_12535</name>
</gene>
<evidence type="ECO:0000313" key="2">
    <source>
        <dbReference type="Proteomes" id="UP000231501"/>
    </source>
</evidence>
<keyword evidence="2" id="KW-1185">Reference proteome</keyword>
<dbReference type="InterPro" id="IPR027599">
    <property type="entry name" value="PqqD-rel_X"/>
</dbReference>
<dbReference type="AlphaFoldDB" id="A0A2G9C8Y2"/>
<name>A0A2G9C8Y2_9BURK</name>
<dbReference type="EMBL" id="PEOG01000030">
    <property type="protein sequence ID" value="PIM52825.1"/>
    <property type="molecule type" value="Genomic_DNA"/>
</dbReference>
<dbReference type="Proteomes" id="UP000231501">
    <property type="component" value="Unassembled WGS sequence"/>
</dbReference>
<dbReference type="RefSeq" id="WP_099861975.1">
    <property type="nucleotide sequence ID" value="NZ_PEOG01000030.1"/>
</dbReference>